<dbReference type="Pfam" id="PF20674">
    <property type="entry name" value="SpaA_3"/>
    <property type="match status" value="1"/>
</dbReference>
<keyword evidence="1" id="KW-0134">Cell wall</keyword>
<evidence type="ECO:0000313" key="13">
    <source>
        <dbReference type="Proteomes" id="UP001500301"/>
    </source>
</evidence>
<dbReference type="Pfam" id="PF24346">
    <property type="entry name" value="DUF7507"/>
    <property type="match status" value="7"/>
</dbReference>
<feature type="domain" description="DUF7507" evidence="11">
    <location>
        <begin position="824"/>
        <end position="931"/>
    </location>
</feature>
<keyword evidence="13" id="KW-1185">Reference proteome</keyword>
<evidence type="ECO:0000313" key="12">
    <source>
        <dbReference type="EMBL" id="GAA3528889.1"/>
    </source>
</evidence>
<gene>
    <name evidence="12" type="ORF">GCM10022263_16870</name>
</gene>
<dbReference type="InterPro" id="IPR045474">
    <property type="entry name" value="GEVED"/>
</dbReference>
<dbReference type="NCBIfam" id="TIGR01451">
    <property type="entry name" value="B_ant_repeat"/>
    <property type="match status" value="6"/>
</dbReference>
<evidence type="ECO:0008006" key="14">
    <source>
        <dbReference type="Google" id="ProtNLM"/>
    </source>
</evidence>
<feature type="domain" description="DUF7507" evidence="11">
    <location>
        <begin position="1183"/>
        <end position="1284"/>
    </location>
</feature>
<reference evidence="13" key="1">
    <citation type="journal article" date="2019" name="Int. J. Syst. Evol. Microbiol.">
        <title>The Global Catalogue of Microorganisms (GCM) 10K type strain sequencing project: providing services to taxonomists for standard genome sequencing and annotation.</title>
        <authorList>
            <consortium name="The Broad Institute Genomics Platform"/>
            <consortium name="The Broad Institute Genome Sequencing Center for Infectious Disease"/>
            <person name="Wu L."/>
            <person name="Ma J."/>
        </authorList>
    </citation>
    <scope>NUCLEOTIDE SEQUENCE [LARGE SCALE GENOMIC DNA]</scope>
    <source>
        <strain evidence="13">JCM 17460</strain>
    </source>
</reference>
<dbReference type="Pfam" id="PF20009">
    <property type="entry name" value="GEVED"/>
    <property type="match status" value="1"/>
</dbReference>
<dbReference type="Proteomes" id="UP001500301">
    <property type="component" value="Unassembled WGS sequence"/>
</dbReference>
<dbReference type="InterPro" id="IPR006626">
    <property type="entry name" value="PbH1"/>
</dbReference>
<dbReference type="Pfam" id="PF00746">
    <property type="entry name" value="Gram_pos_anchor"/>
    <property type="match status" value="1"/>
</dbReference>
<comment type="caution">
    <text evidence="12">The sequence shown here is derived from an EMBL/GenBank/DDBJ whole genome shotgun (WGS) entry which is preliminary data.</text>
</comment>
<feature type="domain" description="DUF7507" evidence="11">
    <location>
        <begin position="949"/>
        <end position="1047"/>
    </location>
</feature>
<feature type="domain" description="DUF7507" evidence="11">
    <location>
        <begin position="703"/>
        <end position="810"/>
    </location>
</feature>
<feature type="domain" description="DUF7507" evidence="11">
    <location>
        <begin position="1076"/>
        <end position="1168"/>
    </location>
</feature>
<proteinExistence type="predicted"/>
<sequence length="1474" mass="146844">MSRGRHQQLGFLRRRPQARRGIGILSLVLAILTVGLAVASNPASAQYATGGSGLYKGTIDWFEWGSAGQSIPAGGTTRTNTRTIAGQTLATTCTISSIQGGLQTYRPGTWVGDALDNLYNVGGANTSNQLVNGLANSVYGDTVSFHFACSATLDGVPIPLQGLVMGDAEASNTWVNEDPAGNEYIQATPDQAGTVWRVIDRYGNCATSADAILTGNTLRLAPDGLECYSVNGTPGPMAVAFMDGATSASVELKGGGHTAIALGVVLQTDFGDAPASYGAAGSIIDPGWQGGTVPAGTTNVSSTSFTLGTPKAPSLMLGSSIDSEAAPLYSSAANGDDTSGVDDEDAIAAPGTVATFPGATYQQSNVACTGTGFITGWIDWNRNGVFDPATEASNTAACVGGSASLTWTVPAGVTAGPSYLRLRLATTAAASAAPTGLVADGGEVEDYALTIQLPAVTVRVVKNLPDGRKAAGDQFGLSVTGSGISTGNTGTTTGSETGLQNQQASEIAGPVAGVAGATYTIAETAAGTTSLADYLSSWTCVDAVSGTTLSSGSGATGQFTMPNDPVNGANVTCTITNVPAAPSITMVKSAGAPVDVNGNGVTDAGDTIQYSFLVTNTGNVTMSSITVSDPMLAGAGISISCPVTTLAPGASTTCTADAGYPVTQADVDAGEVANSATVTGTPPTGPPVTPPPSTTVTPIDPAPALGFVKSAGAPVDANGNGKSDAGDTIQYSFMVSNTGTVTIDNLVVSDPMLAAAGISISCPVTTLAPGESTVCVADAPYVVTQADVDAGEVKNTATVTGTPPTGPPVTPPPSTTTTTLPEAPVLEFVKSAGAPVDVNGNAMTDAGDTIQYSFEVANTGNVTVSDLVVTDPMLAGVGITISCPVTSLAPGASTTCVADAPYVLTQADVDAGEVTNTATVTGKDPKGNPVTPPPSTTTTPIDPVATLDFVKSAGAIEDLDGNGSDAGDTIQYSFEVTNTGSVTIADVVVSDPLVGSVTCPVTTLVPGASTTCVADAPYVLTQADVDAGAVENSATVTGTPPTGPPVTPPPSTTVTPIDPVATLDFVKSAGAPVDVNGNGVTDAGDTIQYTFEVTNTGNVTITDVVVSDPMLAAAGVSISCSVTTLAPGESTTCTADAVYVLTQADVDAGAVENSAMVTGTPPTGPPVTPPPSTTVTPIDPVASLDLAKDVEKTKLVAGDTLTYTITATNTGSVTLSGVSISEDSFTGSGAMSALACTPAQPAVLAPGEKLACTAAYAVTTADVAAGIVTNVASATGTPPGGTPLPPVRDDARVPAPPVPAAPVTPGLGLHKRVDRVVDVNHNGRNDQGDEIYYEFDVTNTGNTTITRVHVDDKRLADRGITITCPTTKLSPGQMVTCAADAPYVITAADVRRGGVRNVATADGTPPKGTKLPPSPPSSTHTATQSSAPTSGGPELPNTGGPALAALGGGLLAVVLGLGMIVLGRRRREEAESAR</sequence>
<dbReference type="InterPro" id="IPR040683">
    <property type="entry name" value="CshA_NR2"/>
</dbReference>
<evidence type="ECO:0000256" key="6">
    <source>
        <dbReference type="SAM" id="Phobius"/>
    </source>
</evidence>
<dbReference type="InterPro" id="IPR047589">
    <property type="entry name" value="DUF11_rpt"/>
</dbReference>
<accession>A0ABP6V8P2</accession>
<feature type="transmembrane region" description="Helical" evidence="6">
    <location>
        <begin position="1442"/>
        <end position="1462"/>
    </location>
</feature>
<feature type="domain" description="GEVED" evidence="9">
    <location>
        <begin position="374"/>
        <end position="449"/>
    </location>
</feature>
<feature type="domain" description="SpaA-like prealbumin fold" evidence="10">
    <location>
        <begin position="457"/>
        <end position="579"/>
    </location>
</feature>
<evidence type="ECO:0000259" key="7">
    <source>
        <dbReference type="Pfam" id="PF00746"/>
    </source>
</evidence>
<feature type="region of interest" description="Disordered" evidence="5">
    <location>
        <begin position="797"/>
        <end position="817"/>
    </location>
</feature>
<keyword evidence="4" id="KW-0572">Peptidoglycan-anchor</keyword>
<evidence type="ECO:0000259" key="11">
    <source>
        <dbReference type="Pfam" id="PF24346"/>
    </source>
</evidence>
<feature type="domain" description="Surface adhesin CshA non-repetitive" evidence="8">
    <location>
        <begin position="58"/>
        <end position="265"/>
    </location>
</feature>
<dbReference type="InterPro" id="IPR019931">
    <property type="entry name" value="LPXTG_anchor"/>
</dbReference>
<feature type="compositionally biased region" description="Low complexity" evidence="5">
    <location>
        <begin position="1403"/>
        <end position="1430"/>
    </location>
</feature>
<evidence type="ECO:0000259" key="10">
    <source>
        <dbReference type="Pfam" id="PF20674"/>
    </source>
</evidence>
<dbReference type="PANTHER" id="PTHR34819:SF5">
    <property type="entry name" value="CONSERVED REPEAT DOMAIN PROTEIN"/>
    <property type="match status" value="1"/>
</dbReference>
<evidence type="ECO:0000259" key="9">
    <source>
        <dbReference type="Pfam" id="PF20009"/>
    </source>
</evidence>
<dbReference type="NCBIfam" id="TIGR01167">
    <property type="entry name" value="LPXTG_anchor"/>
    <property type="match status" value="1"/>
</dbReference>
<keyword evidence="6" id="KW-0472">Membrane</keyword>
<evidence type="ECO:0000256" key="3">
    <source>
        <dbReference type="ARBA" id="ARBA00022729"/>
    </source>
</evidence>
<keyword evidence="6" id="KW-1133">Transmembrane helix</keyword>
<evidence type="ECO:0000259" key="8">
    <source>
        <dbReference type="Pfam" id="PF18651"/>
    </source>
</evidence>
<protein>
    <recommendedName>
        <fullName evidence="14">DUF11 domain-containing protein</fullName>
    </recommendedName>
</protein>
<feature type="domain" description="DUF7507" evidence="11">
    <location>
        <begin position="581"/>
        <end position="689"/>
    </location>
</feature>
<name>A0ABP6V8P2_9ACTN</name>
<evidence type="ECO:0000256" key="1">
    <source>
        <dbReference type="ARBA" id="ARBA00022512"/>
    </source>
</evidence>
<evidence type="ECO:0000256" key="4">
    <source>
        <dbReference type="ARBA" id="ARBA00023088"/>
    </source>
</evidence>
<keyword evidence="6" id="KW-0812">Transmembrane</keyword>
<dbReference type="RefSeq" id="WP_218233224.1">
    <property type="nucleotide sequence ID" value="NZ_BAABBB010000009.1"/>
</dbReference>
<feature type="region of interest" description="Disordered" evidence="5">
    <location>
        <begin position="1396"/>
        <end position="1440"/>
    </location>
</feature>
<keyword evidence="3" id="KW-0732">Signal</keyword>
<feature type="compositionally biased region" description="Pro residues" evidence="5">
    <location>
        <begin position="804"/>
        <end position="814"/>
    </location>
</feature>
<evidence type="ECO:0000256" key="2">
    <source>
        <dbReference type="ARBA" id="ARBA00022525"/>
    </source>
</evidence>
<dbReference type="Pfam" id="PF18651">
    <property type="entry name" value="CshA_NR2"/>
    <property type="match status" value="1"/>
</dbReference>
<keyword evidence="2" id="KW-0964">Secreted</keyword>
<feature type="domain" description="Gram-positive cocci surface proteins LPxTG" evidence="7">
    <location>
        <begin position="1428"/>
        <end position="1469"/>
    </location>
</feature>
<feature type="domain" description="DUF7507" evidence="11">
    <location>
        <begin position="1320"/>
        <end position="1411"/>
    </location>
</feature>
<organism evidence="12 13">
    <name type="scientific">Nocardioides daeguensis</name>
    <dbReference type="NCBI Taxonomy" id="908359"/>
    <lineage>
        <taxon>Bacteria</taxon>
        <taxon>Bacillati</taxon>
        <taxon>Actinomycetota</taxon>
        <taxon>Actinomycetes</taxon>
        <taxon>Propionibacteriales</taxon>
        <taxon>Nocardioidaceae</taxon>
        <taxon>Nocardioides</taxon>
    </lineage>
</organism>
<dbReference type="PANTHER" id="PTHR34819">
    <property type="entry name" value="LARGE CYSTEINE-RICH PERIPLASMIC PROTEIN OMCB"/>
    <property type="match status" value="1"/>
</dbReference>
<dbReference type="InterPro" id="IPR055354">
    <property type="entry name" value="DUF7507"/>
</dbReference>
<dbReference type="EMBL" id="BAABBB010000009">
    <property type="protein sequence ID" value="GAA3528889.1"/>
    <property type="molecule type" value="Genomic_DNA"/>
</dbReference>
<dbReference type="SMART" id="SM00710">
    <property type="entry name" value="PbH1"/>
    <property type="match status" value="6"/>
</dbReference>
<feature type="transmembrane region" description="Helical" evidence="6">
    <location>
        <begin position="21"/>
        <end position="39"/>
    </location>
</feature>
<feature type="region of interest" description="Disordered" evidence="5">
    <location>
        <begin position="917"/>
        <end position="941"/>
    </location>
</feature>
<evidence type="ECO:0000256" key="5">
    <source>
        <dbReference type="SAM" id="MobiDB-lite"/>
    </source>
</evidence>
<dbReference type="InterPro" id="IPR051172">
    <property type="entry name" value="Chlamydia_OmcB"/>
</dbReference>
<dbReference type="InterPro" id="IPR048834">
    <property type="entry name" value="SpaA_pre-album"/>
</dbReference>